<dbReference type="GO" id="GO:0007165">
    <property type="term" value="P:signal transduction"/>
    <property type="evidence" value="ECO:0007669"/>
    <property type="project" value="InterPro"/>
</dbReference>
<keyword evidence="6" id="KW-0418">Kinase</keyword>
<dbReference type="Pfam" id="PF16095">
    <property type="entry name" value="COR-A"/>
    <property type="match status" value="1"/>
</dbReference>
<evidence type="ECO:0000256" key="1">
    <source>
        <dbReference type="ARBA" id="ARBA00001946"/>
    </source>
</evidence>
<feature type="repeat" description="ANK" evidence="11">
    <location>
        <begin position="75"/>
        <end position="107"/>
    </location>
</feature>
<proteinExistence type="predicted"/>
<dbReference type="Pfam" id="PF08477">
    <property type="entry name" value="Roc"/>
    <property type="match status" value="1"/>
</dbReference>
<name>F2UKL6_SALR5</name>
<comment type="catalytic activity">
    <reaction evidence="9">
        <text>L-threonyl-[protein] + ATP = O-phospho-L-threonyl-[protein] + ADP + H(+)</text>
        <dbReference type="Rhea" id="RHEA:46608"/>
        <dbReference type="Rhea" id="RHEA-COMP:11060"/>
        <dbReference type="Rhea" id="RHEA-COMP:11605"/>
        <dbReference type="ChEBI" id="CHEBI:15378"/>
        <dbReference type="ChEBI" id="CHEBI:30013"/>
        <dbReference type="ChEBI" id="CHEBI:30616"/>
        <dbReference type="ChEBI" id="CHEBI:61977"/>
        <dbReference type="ChEBI" id="CHEBI:456216"/>
        <dbReference type="EC" id="2.7.11.1"/>
    </reaction>
</comment>
<dbReference type="InterPro" id="IPR027417">
    <property type="entry name" value="P-loop_NTPase"/>
</dbReference>
<dbReference type="InterPro" id="IPR020859">
    <property type="entry name" value="ROC"/>
</dbReference>
<accession>F2UKL6</accession>
<evidence type="ECO:0000313" key="16">
    <source>
        <dbReference type="Proteomes" id="UP000007799"/>
    </source>
</evidence>
<dbReference type="eggNOG" id="KOG4177">
    <property type="taxonomic scope" value="Eukaryota"/>
</dbReference>
<keyword evidence="7" id="KW-0067">ATP-binding</keyword>
<dbReference type="SMART" id="SM00248">
    <property type="entry name" value="ANK"/>
    <property type="match status" value="5"/>
</dbReference>
<evidence type="ECO:0000256" key="12">
    <source>
        <dbReference type="SAM" id="MobiDB-lite"/>
    </source>
</evidence>
<dbReference type="PROSITE" id="PS50088">
    <property type="entry name" value="ANK_REPEAT"/>
    <property type="match status" value="5"/>
</dbReference>
<dbReference type="PANTHER" id="PTHR24173:SF74">
    <property type="entry name" value="ANKYRIN REPEAT DOMAIN-CONTAINING PROTEIN 16"/>
    <property type="match status" value="1"/>
</dbReference>
<dbReference type="InterPro" id="IPR032171">
    <property type="entry name" value="COR-A"/>
</dbReference>
<evidence type="ECO:0000256" key="8">
    <source>
        <dbReference type="ARBA" id="ARBA00023043"/>
    </source>
</evidence>
<dbReference type="InterPro" id="IPR035897">
    <property type="entry name" value="Toll_tir_struct_dom_sf"/>
</dbReference>
<dbReference type="InterPro" id="IPR002110">
    <property type="entry name" value="Ankyrin_rpt"/>
</dbReference>
<dbReference type="STRING" id="946362.F2UKL6"/>
<dbReference type="Pfam" id="PF13637">
    <property type="entry name" value="Ank_4"/>
    <property type="match status" value="1"/>
</dbReference>
<feature type="repeat" description="ANK" evidence="11">
    <location>
        <begin position="108"/>
        <end position="140"/>
    </location>
</feature>
<feature type="compositionally biased region" description="Low complexity" evidence="12">
    <location>
        <begin position="400"/>
        <end position="420"/>
    </location>
</feature>
<feature type="repeat" description="ANK" evidence="11">
    <location>
        <begin position="141"/>
        <end position="173"/>
    </location>
</feature>
<feature type="region of interest" description="Disordered" evidence="12">
    <location>
        <begin position="335"/>
        <end position="440"/>
    </location>
</feature>
<evidence type="ECO:0000259" key="14">
    <source>
        <dbReference type="PROSITE" id="PS51424"/>
    </source>
</evidence>
<feature type="repeat" description="ANK" evidence="11">
    <location>
        <begin position="42"/>
        <end position="74"/>
    </location>
</feature>
<dbReference type="Gene3D" id="1.10.10.10">
    <property type="entry name" value="Winged helix-like DNA-binding domain superfamily/Winged helix DNA-binding domain"/>
    <property type="match status" value="1"/>
</dbReference>
<dbReference type="EC" id="2.7.11.1" evidence="2"/>
<feature type="domain" description="TIR" evidence="13">
    <location>
        <begin position="980"/>
        <end position="1129"/>
    </location>
</feature>
<evidence type="ECO:0000313" key="15">
    <source>
        <dbReference type="EMBL" id="EGD77665.1"/>
    </source>
</evidence>
<dbReference type="Pfam" id="PF12796">
    <property type="entry name" value="Ank_2"/>
    <property type="match status" value="1"/>
</dbReference>
<feature type="domain" description="Roc" evidence="14">
    <location>
        <begin position="252"/>
        <end position="601"/>
    </location>
</feature>
<dbReference type="Proteomes" id="UP000007799">
    <property type="component" value="Unassembled WGS sequence"/>
</dbReference>
<keyword evidence="8 11" id="KW-0040">ANK repeat</keyword>
<keyword evidence="16" id="KW-1185">Reference proteome</keyword>
<dbReference type="PROSITE" id="PS50104">
    <property type="entry name" value="TIR"/>
    <property type="match status" value="1"/>
</dbReference>
<keyword evidence="3" id="KW-0808">Transferase</keyword>
<organism evidence="16">
    <name type="scientific">Salpingoeca rosetta (strain ATCC 50818 / BSB-021)</name>
    <dbReference type="NCBI Taxonomy" id="946362"/>
    <lineage>
        <taxon>Eukaryota</taxon>
        <taxon>Choanoflagellata</taxon>
        <taxon>Craspedida</taxon>
        <taxon>Salpingoecidae</taxon>
        <taxon>Salpingoeca</taxon>
    </lineage>
</organism>
<feature type="repeat" description="ANK" evidence="11">
    <location>
        <begin position="174"/>
        <end position="206"/>
    </location>
</feature>
<evidence type="ECO:0000256" key="4">
    <source>
        <dbReference type="ARBA" id="ARBA00022737"/>
    </source>
</evidence>
<evidence type="ECO:0000256" key="6">
    <source>
        <dbReference type="ARBA" id="ARBA00022777"/>
    </source>
</evidence>
<dbReference type="KEGG" id="sre:PTSG_08757"/>
<evidence type="ECO:0000256" key="2">
    <source>
        <dbReference type="ARBA" id="ARBA00012513"/>
    </source>
</evidence>
<comment type="catalytic activity">
    <reaction evidence="10">
        <text>L-seryl-[protein] + ATP = O-phospho-L-seryl-[protein] + ADP + H(+)</text>
        <dbReference type="Rhea" id="RHEA:17989"/>
        <dbReference type="Rhea" id="RHEA-COMP:9863"/>
        <dbReference type="Rhea" id="RHEA-COMP:11604"/>
        <dbReference type="ChEBI" id="CHEBI:15378"/>
        <dbReference type="ChEBI" id="CHEBI:29999"/>
        <dbReference type="ChEBI" id="CHEBI:30616"/>
        <dbReference type="ChEBI" id="CHEBI:83421"/>
        <dbReference type="ChEBI" id="CHEBI:456216"/>
        <dbReference type="EC" id="2.7.11.1"/>
    </reaction>
</comment>
<evidence type="ECO:0000256" key="5">
    <source>
        <dbReference type="ARBA" id="ARBA00022741"/>
    </source>
</evidence>
<dbReference type="RefSeq" id="XP_004990141.1">
    <property type="nucleotide sequence ID" value="XM_004990084.1"/>
</dbReference>
<dbReference type="GeneID" id="16070695"/>
<evidence type="ECO:0000256" key="10">
    <source>
        <dbReference type="ARBA" id="ARBA00048679"/>
    </source>
</evidence>
<dbReference type="Pfam" id="PF13676">
    <property type="entry name" value="TIR_2"/>
    <property type="match status" value="1"/>
</dbReference>
<dbReference type="Gene3D" id="3.40.50.10140">
    <property type="entry name" value="Toll/interleukin-1 receptor homology (TIR) domain"/>
    <property type="match status" value="1"/>
</dbReference>
<dbReference type="SUPFAM" id="SSF52540">
    <property type="entry name" value="P-loop containing nucleoside triphosphate hydrolases"/>
    <property type="match status" value="1"/>
</dbReference>
<dbReference type="SUPFAM" id="SSF52200">
    <property type="entry name" value="Toll/Interleukin receptor TIR domain"/>
    <property type="match status" value="1"/>
</dbReference>
<evidence type="ECO:0000259" key="13">
    <source>
        <dbReference type="PROSITE" id="PS50104"/>
    </source>
</evidence>
<keyword evidence="4" id="KW-0677">Repeat</keyword>
<dbReference type="InterPro" id="IPR036770">
    <property type="entry name" value="Ankyrin_rpt-contain_sf"/>
</dbReference>
<evidence type="ECO:0000256" key="9">
    <source>
        <dbReference type="ARBA" id="ARBA00047899"/>
    </source>
</evidence>
<dbReference type="Gene3D" id="3.40.50.300">
    <property type="entry name" value="P-loop containing nucleotide triphosphate hydrolases"/>
    <property type="match status" value="2"/>
</dbReference>
<dbReference type="GO" id="GO:0016301">
    <property type="term" value="F:kinase activity"/>
    <property type="evidence" value="ECO:0007669"/>
    <property type="project" value="UniProtKB-KW"/>
</dbReference>
<dbReference type="InParanoid" id="F2UKL6"/>
<protein>
    <recommendedName>
        <fullName evidence="2">non-specific serine/threonine protein kinase</fullName>
        <ecNumber evidence="2">2.7.11.1</ecNumber>
    </recommendedName>
</protein>
<dbReference type="Pfam" id="PF00023">
    <property type="entry name" value="Ank"/>
    <property type="match status" value="1"/>
</dbReference>
<dbReference type="PROSITE" id="PS50297">
    <property type="entry name" value="ANK_REP_REGION"/>
    <property type="match status" value="5"/>
</dbReference>
<comment type="cofactor">
    <cofactor evidence="1">
        <name>Mg(2+)</name>
        <dbReference type="ChEBI" id="CHEBI:18420"/>
    </cofactor>
</comment>
<sequence length="1284" mass="143565">MSALIDACEQGDLDQVKRLLLEGDPAKGGAKPNVNEELDEEFGASGLHWASAFGHEAVVRYLVEQGADVNRAANEGATPLYIACQNGHEAVVRYLVEQRADVHQAMNDGTTPLWTASFNGHEAVVRYLVEQRADVHQANNNGTTPLYIACQNGHEAVVRYLAEQGADVYKADKDGWTPLHIACHQNRLRVVRTLLQLGANPTVKTGWLFGKTALDFAHQRGNSDIVTLLSHPQPRHYAEMTSIMSDIAERSGTRMAARAKLMFVGEGRAGKTTTLRSLMGKRFQRTQDSTRGATAHDTAVIVNTKDVFSWKATDGRLSEYLRTLRDTALARKTKLAKKMRQRADRAAAEHQQRVRQQQREQQEATCQHTPRGEEQDQGSATDTAKQSPVQPTPSQCTQRTTSASPSSSPSTTSTAKKPSTVPKPRPSPSPHFAAYSSSPGDVEKAIREMDLDGALDEAQVTFKVFDLGGQSTFYIFHPFFLTEYAVYLLVFSMEDLLHQDESKRAETWEFMEHWLSSLHLHAKGAPVLIVGTHADKVRSRTLHTQLSRDIHSHLRYNPAFPGVIHNDKRSLWFWPVDNTKSIRDPMIQDLRQTISSTALAQEYVSQEVAVPYLHLYDKLNAIARDEKRPLLTFDEVVQIARTCGLRTRDETRACLQFLHLYSMVLYYDHVPGMEDFVILSPQWAVDTMTRVIRNFDLHRDVRDGEARALGPGVWDDLVDRGILHRRLLGVLWKDVRDDMVEPFLQLMMEYGLCAEYSPATMQAGQQQQEQQQQQQQYLVPSNLPMTLKGKETSSAILSTTAAKDAHTYDAYEEKTAYITFSLTDFKKTASVGVEDAQQASFLPEGLFTVVLARVLEGVQSTAAQEPKLSRTHIILFIDTTTVELQLVPAVGGIKIKITSERPRTLLHVLYDIITTAASQRYPDLKANLLLPYNKKKSLFFEDVLHHHKSKQDMWVGDDLVRVSDLSTKYRPLLPVLGLQDKYDAFISYRQRGNRGLVLTLHPKLEHHGLVVFVDANNLEAGVNFKHACMTALQHSVIACPVVSVAAIYQMRSLGHTDVCDNVLLEWMAMLELQQVARQHQDKIRLRRIVPLFVGSAWHDSSHAMSVASASEYDSPEYMKRLAMKLPDVVSTETAAALDEYFTQVLHLRPPQQHKSVREVVLSLFDMDGVMSLQHHVDREADAARMAKHVRMAVAAAKRDIVSFEEWLSSLHLSADARGALAALGVTSFEVLRAMKERGRLTEEALTGVPVGAAARLIHAFETGARAAPAHGDAAADDDDEESFA</sequence>
<dbReference type="InterPro" id="IPR036388">
    <property type="entry name" value="WH-like_DNA-bd_sf"/>
</dbReference>
<dbReference type="OrthoDB" id="194358at2759"/>
<dbReference type="PANTHER" id="PTHR24173">
    <property type="entry name" value="ANKYRIN REPEAT CONTAINING"/>
    <property type="match status" value="1"/>
</dbReference>
<evidence type="ECO:0000256" key="7">
    <source>
        <dbReference type="ARBA" id="ARBA00022840"/>
    </source>
</evidence>
<feature type="compositionally biased region" description="Basic and acidic residues" evidence="12">
    <location>
        <begin position="341"/>
        <end position="362"/>
    </location>
</feature>
<dbReference type="GO" id="GO:0005524">
    <property type="term" value="F:ATP binding"/>
    <property type="evidence" value="ECO:0007669"/>
    <property type="project" value="UniProtKB-KW"/>
</dbReference>
<dbReference type="InterPro" id="IPR000157">
    <property type="entry name" value="TIR_dom"/>
</dbReference>
<dbReference type="EMBL" id="GL832979">
    <property type="protein sequence ID" value="EGD77665.1"/>
    <property type="molecule type" value="Genomic_DNA"/>
</dbReference>
<dbReference type="Gene3D" id="1.25.40.20">
    <property type="entry name" value="Ankyrin repeat-containing domain"/>
    <property type="match status" value="2"/>
</dbReference>
<dbReference type="SUPFAM" id="SSF48403">
    <property type="entry name" value="Ankyrin repeat"/>
    <property type="match status" value="1"/>
</dbReference>
<evidence type="ECO:0000256" key="3">
    <source>
        <dbReference type="ARBA" id="ARBA00022679"/>
    </source>
</evidence>
<reference evidence="15" key="1">
    <citation type="submission" date="2009-08" db="EMBL/GenBank/DDBJ databases">
        <title>Annotation of Salpingoeca rosetta.</title>
        <authorList>
            <consortium name="The Broad Institute Genome Sequencing Platform"/>
            <person name="Russ C."/>
            <person name="Cuomo C."/>
            <person name="Burger G."/>
            <person name="Gray M.W."/>
            <person name="Holland P.W.H."/>
            <person name="King N."/>
            <person name="Lang F.B.F."/>
            <person name="Roger A.J."/>
            <person name="Ruiz-Trillo I."/>
            <person name="Young S.K."/>
            <person name="Zeng Q."/>
            <person name="Gargeya S."/>
            <person name="Alvarado L."/>
            <person name="Berlin A."/>
            <person name="Chapman S.B."/>
            <person name="Chen Z."/>
            <person name="Freedman E."/>
            <person name="Gellesch M."/>
            <person name="Goldberg J."/>
            <person name="Griggs A."/>
            <person name="Gujja S."/>
            <person name="Heilman E."/>
            <person name="Heiman D."/>
            <person name="Howarth C."/>
            <person name="Mehta T."/>
            <person name="Neiman D."/>
            <person name="Pearson M."/>
            <person name="Roberts A."/>
            <person name="Saif S."/>
            <person name="Shea T."/>
            <person name="Shenoy N."/>
            <person name="Sisk P."/>
            <person name="Stolte C."/>
            <person name="Sykes S."/>
            <person name="White J."/>
            <person name="Yandava C."/>
            <person name="Haas B."/>
            <person name="Nusbaum C."/>
            <person name="Birren B."/>
        </authorList>
    </citation>
    <scope>NUCLEOTIDE SEQUENCE [LARGE SCALE GENOMIC DNA]</scope>
    <source>
        <strain evidence="15">ATCC 50818</strain>
    </source>
</reference>
<keyword evidence="5" id="KW-0547">Nucleotide-binding</keyword>
<dbReference type="PROSITE" id="PS51424">
    <property type="entry name" value="ROC"/>
    <property type="match status" value="1"/>
</dbReference>
<feature type="compositionally biased region" description="Polar residues" evidence="12">
    <location>
        <begin position="377"/>
        <end position="399"/>
    </location>
</feature>
<gene>
    <name evidence="15" type="ORF">PTSG_08757</name>
</gene>
<evidence type="ECO:0000256" key="11">
    <source>
        <dbReference type="PROSITE-ProRule" id="PRU00023"/>
    </source>
</evidence>